<dbReference type="RefSeq" id="WP_036376625.1">
    <property type="nucleotide sequence ID" value="NZ_CABIWZ010000002.1"/>
</dbReference>
<dbReference type="GeneID" id="83708987"/>
<dbReference type="OrthoDB" id="1669616at2"/>
<organism evidence="2 3">
    <name type="scientific">Mitsuokella jalaludinii</name>
    <dbReference type="NCBI Taxonomy" id="187979"/>
    <lineage>
        <taxon>Bacteria</taxon>
        <taxon>Bacillati</taxon>
        <taxon>Bacillota</taxon>
        <taxon>Negativicutes</taxon>
        <taxon>Selenomonadales</taxon>
        <taxon>Selenomonadaceae</taxon>
        <taxon>Mitsuokella</taxon>
    </lineage>
</organism>
<dbReference type="eggNOG" id="ENOG5033AHG">
    <property type="taxonomic scope" value="Bacteria"/>
</dbReference>
<dbReference type="EMBL" id="CYYU01000002">
    <property type="protein sequence ID" value="CUN51493.1"/>
    <property type="molecule type" value="Genomic_DNA"/>
</dbReference>
<feature type="domain" description="DUF1659" evidence="1">
    <location>
        <begin position="2"/>
        <end position="72"/>
    </location>
</feature>
<evidence type="ECO:0000259" key="1">
    <source>
        <dbReference type="Pfam" id="PF07872"/>
    </source>
</evidence>
<accession>A0A173XIN6</accession>
<gene>
    <name evidence="2" type="ORF">ERS852385_00642</name>
</gene>
<dbReference type="STRING" id="187979.ERS852385_00642"/>
<sequence length="74" mass="7791">MATQRTNITTSLKIKVENGTTDAGAVKYATRTFSSINPEISDEDLLAVGQGLAALQSHDVGDIQRAENATLVTA</sequence>
<name>A0A173XIN6_9FIRM</name>
<proteinExistence type="predicted"/>
<dbReference type="AlphaFoldDB" id="A0A173XIN6"/>
<keyword evidence="3" id="KW-1185">Reference proteome</keyword>
<reference evidence="2 3" key="1">
    <citation type="submission" date="2015-09" db="EMBL/GenBank/DDBJ databases">
        <authorList>
            <consortium name="Pathogen Informatics"/>
        </authorList>
    </citation>
    <scope>NUCLEOTIDE SEQUENCE [LARGE SCALE GENOMIC DNA]</scope>
    <source>
        <strain evidence="2 3">2789STDY5608828</strain>
    </source>
</reference>
<dbReference type="Pfam" id="PF07872">
    <property type="entry name" value="DUF1659"/>
    <property type="match status" value="1"/>
</dbReference>
<evidence type="ECO:0000313" key="3">
    <source>
        <dbReference type="Proteomes" id="UP000095546"/>
    </source>
</evidence>
<protein>
    <submittedName>
        <fullName evidence="2">Protein of uncharacterized function (DUF1659)</fullName>
    </submittedName>
</protein>
<dbReference type="InterPro" id="IPR012454">
    <property type="entry name" value="DUF1659"/>
</dbReference>
<evidence type="ECO:0000313" key="2">
    <source>
        <dbReference type="EMBL" id="CUN51493.1"/>
    </source>
</evidence>
<dbReference type="Proteomes" id="UP000095546">
    <property type="component" value="Unassembled WGS sequence"/>
</dbReference>